<evidence type="ECO:0000256" key="1">
    <source>
        <dbReference type="SAM" id="MobiDB-lite"/>
    </source>
</evidence>
<dbReference type="Pfam" id="PF05097">
    <property type="entry name" value="DUF688"/>
    <property type="match status" value="1"/>
</dbReference>
<feature type="compositionally biased region" description="Basic and acidic residues" evidence="1">
    <location>
        <begin position="698"/>
        <end position="708"/>
    </location>
</feature>
<feature type="compositionally biased region" description="Basic and acidic residues" evidence="1">
    <location>
        <begin position="201"/>
        <end position="213"/>
    </location>
</feature>
<protein>
    <submittedName>
        <fullName evidence="2">Uncharacterized protein</fullName>
    </submittedName>
</protein>
<dbReference type="Proteomes" id="UP000593562">
    <property type="component" value="Unassembled WGS sequence"/>
</dbReference>
<feature type="compositionally biased region" description="Pro residues" evidence="1">
    <location>
        <begin position="187"/>
        <end position="196"/>
    </location>
</feature>
<feature type="region of interest" description="Disordered" evidence="1">
    <location>
        <begin position="504"/>
        <end position="523"/>
    </location>
</feature>
<dbReference type="InParanoid" id="A0A7J7CB57"/>
<dbReference type="FunCoup" id="A0A7J7CB57">
    <property type="interactions" value="1209"/>
</dbReference>
<dbReference type="AlphaFoldDB" id="A0A7J7CB57"/>
<gene>
    <name evidence="2" type="ORF">HS088_TW18G00065</name>
</gene>
<dbReference type="EMBL" id="JAAARO010000018">
    <property type="protein sequence ID" value="KAF5731388.1"/>
    <property type="molecule type" value="Genomic_DNA"/>
</dbReference>
<feature type="compositionally biased region" description="Low complexity" evidence="1">
    <location>
        <begin position="729"/>
        <end position="741"/>
    </location>
</feature>
<feature type="compositionally biased region" description="Polar residues" evidence="1">
    <location>
        <begin position="215"/>
        <end position="232"/>
    </location>
</feature>
<name>A0A7J7CB57_TRIWF</name>
<accession>A0A7J7CB57</accession>
<feature type="compositionally biased region" description="Acidic residues" evidence="1">
    <location>
        <begin position="374"/>
        <end position="383"/>
    </location>
</feature>
<dbReference type="PANTHER" id="PTHR33671:SF2">
    <property type="entry name" value="N-METHYLTRANSFERASE, PUTATIVE (DUF688)-RELATED"/>
    <property type="match status" value="1"/>
</dbReference>
<feature type="region of interest" description="Disordered" evidence="1">
    <location>
        <begin position="1"/>
        <end position="47"/>
    </location>
</feature>
<reference evidence="2 3" key="1">
    <citation type="journal article" date="2020" name="Nat. Commun.">
        <title>Genome of Tripterygium wilfordii and identification of cytochrome P450 involved in triptolide biosynthesis.</title>
        <authorList>
            <person name="Tu L."/>
            <person name="Su P."/>
            <person name="Zhang Z."/>
            <person name="Gao L."/>
            <person name="Wang J."/>
            <person name="Hu T."/>
            <person name="Zhou J."/>
            <person name="Zhang Y."/>
            <person name="Zhao Y."/>
            <person name="Liu Y."/>
            <person name="Song Y."/>
            <person name="Tong Y."/>
            <person name="Lu Y."/>
            <person name="Yang J."/>
            <person name="Xu C."/>
            <person name="Jia M."/>
            <person name="Peters R.J."/>
            <person name="Huang L."/>
            <person name="Gao W."/>
        </authorList>
    </citation>
    <scope>NUCLEOTIDE SEQUENCE [LARGE SCALE GENOMIC DNA]</scope>
    <source>
        <strain evidence="3">cv. XIE 37</strain>
        <tissue evidence="2">Leaf</tissue>
    </source>
</reference>
<keyword evidence="3" id="KW-1185">Reference proteome</keyword>
<proteinExistence type="predicted"/>
<feature type="compositionally biased region" description="Basic and acidic residues" evidence="1">
    <location>
        <begin position="130"/>
        <end position="140"/>
    </location>
</feature>
<organism evidence="2 3">
    <name type="scientific">Tripterygium wilfordii</name>
    <name type="common">Thunder God vine</name>
    <dbReference type="NCBI Taxonomy" id="458696"/>
    <lineage>
        <taxon>Eukaryota</taxon>
        <taxon>Viridiplantae</taxon>
        <taxon>Streptophyta</taxon>
        <taxon>Embryophyta</taxon>
        <taxon>Tracheophyta</taxon>
        <taxon>Spermatophyta</taxon>
        <taxon>Magnoliopsida</taxon>
        <taxon>eudicotyledons</taxon>
        <taxon>Gunneridae</taxon>
        <taxon>Pentapetalae</taxon>
        <taxon>rosids</taxon>
        <taxon>fabids</taxon>
        <taxon>Celastrales</taxon>
        <taxon>Celastraceae</taxon>
        <taxon>Tripterygium</taxon>
    </lineage>
</organism>
<sequence length="790" mass="88016">MIQSNNSRTNREAKQTTEKSPKIRIKDRIATRQKSEGSPPADPNIRKCTKSFNSTAFESQNSKFHARIRHTALINRLDFCKNALNWFLDRPYLSDKYILLKNPMEEKQLDFNQPFLSVRRFTSTVASSEADNKRKTDKSRPKIPSLPAYRSELKSGPIRNPGTVPFLWEKTPGNPKNESNLQAHAPQRPPLAPKLPPGRTFDARKQSSDRVSDGKTVTQSHRNTTISSSGNESHLDESVANYGSSKDEMEETRSSSSEDGDEAYVDALDSLSRTESFFLNCSISGVSGLDGPDTKPHGISSTDFQTRDLMMGRFLPAAKAMASESPQYTFRKQLVAREQQPRQVKKLVSVENRRPVNQTRPNNMPHYMQRNGVEESEDEDEDYNGPGSSSFKVCGLLPRFCLQLNPVPGLKKHTHGPVSSVRRVHAKSSYAISCTESRSEHGKGSGFEHCSTTIELKEKLGQIRYGSDSQKLNRSSMDNFLQGNGGSPCPNEFPEYCHHDNKGSLAISEDSKDSGMSSSDRSSKAARNFRELLACESSKWESDSASPLIEKTLYVDSIHKVKSPGSSSNSSDMKGIIDYQVYDVQIPMPVKSGENDENSFFKDIEKLNVVGGKATPRPASLESVDSCFQSSSDRSFPEVHMDVPKQDLMQDSTTFTSAKMTEEGKIDSESNQVINRDYIMSTDDGKIDLEGQLAVKSSKQESSHDSHSHLPLPPPLPPSESWLKRTLPSVSSRNSSSQSRSFLGMNFHSKTQASKTPTRDPKWEMIVRTNNAQLGQLRHSEEILAPIPEA</sequence>
<evidence type="ECO:0000313" key="2">
    <source>
        <dbReference type="EMBL" id="KAF5731388.1"/>
    </source>
</evidence>
<feature type="region of interest" description="Disordered" evidence="1">
    <location>
        <begin position="694"/>
        <end position="764"/>
    </location>
</feature>
<feature type="region of interest" description="Disordered" evidence="1">
    <location>
        <begin position="124"/>
        <end position="262"/>
    </location>
</feature>
<comment type="caution">
    <text evidence="2">The sequence shown here is derived from an EMBL/GenBank/DDBJ whole genome shotgun (WGS) entry which is preliminary data.</text>
</comment>
<evidence type="ECO:0000313" key="3">
    <source>
        <dbReference type="Proteomes" id="UP000593562"/>
    </source>
</evidence>
<dbReference type="PANTHER" id="PTHR33671">
    <property type="entry name" value="N-METHYLTRANSFERASE, PUTATIVE (DUF688)-RELATED"/>
    <property type="match status" value="1"/>
</dbReference>
<feature type="region of interest" description="Disordered" evidence="1">
    <location>
        <begin position="356"/>
        <end position="385"/>
    </location>
</feature>
<feature type="compositionally biased region" description="Basic and acidic residues" evidence="1">
    <location>
        <begin position="9"/>
        <end position="35"/>
    </location>
</feature>
<dbReference type="InterPro" id="IPR007789">
    <property type="entry name" value="DUF688"/>
</dbReference>